<feature type="domain" description="PKD" evidence="1">
    <location>
        <begin position="488"/>
        <end position="539"/>
    </location>
</feature>
<dbReference type="CDD" id="cd00146">
    <property type="entry name" value="PKD"/>
    <property type="match status" value="1"/>
</dbReference>
<dbReference type="EMBL" id="SHNN01000003">
    <property type="protein sequence ID" value="MCX2982601.1"/>
    <property type="molecule type" value="Genomic_DNA"/>
</dbReference>
<sequence length="1516" mass="154156">YGDGSGVQALALNPDKSFALNHSYAVSGVYTVTVTVSDEDGGSTSASESVVFVNADPILSDLVVTPGVENGTITVTGTITDPGALDTFTIDIDWGDPLAPGIEQVSIGASATGSQTFELTHRYGDDNATDSYSIALTVTDDNGGTGVADTSVVITNVAPTLADLAVTAVAENGTTILSGTINDPGTLDTFTLVIDWGDNSSDTFTYGSNATGSQPFSLSHRYSDDNASDSYSISLTVTDDDGGAGNAVQTAVVTNAGPAVTGLVLSASVINEDESINLTGSFEDAGLIDTHTLLITWGDGTTTTLNQAALAAGTFSASHRYSDDRPSDTSSDVYVIGLTLTDDDGDLAIASTSVTVNNIAPVVDAGSGGLVDEGGTFSSTGSFTDPGTDTWTATVDYGDGSGEQVLTLNPDKTFALNHSYSDNGIYSVTVSVSDDDSGVGDAITAVTVNNVAPTVDAGAGGAIDEGGVFIGAGSFTDPGADAWTATVNYGDGTGVQALTLNPDKTFALNHIYADNGSYVITVSVSDDEAVGGDTATVSVSNVAPAVDAGLAGSVGEGRTFIGFGSFTDPGADNWTATVDYGDGSASQQLILTQNKTFALAHKYAEDGIYTVTVTALDGDGGAATDTAVVTVNNMVPEVNAGAAATIDEGRTFTSFGTFIDRGADSWTATVDYGDGSGVQVLALSSNNSFALNHNYADEATGTYTVTVVVTDDDGAIGVGTTTVNVDNIAPLLGGLLATAIDENGNTTLSGTIIDPGKLDSFTLDINWGDPLSPNNVEQFSFGPSVAGVQPFTLTHQYLSNNPGDSYTIGLAVTDDDAGLSTDTVIVDTAALRATSVTPGPSGVTITFSQPLDPSVLNLYDTQTGGLGAADITLVGDTVGAVNGSLILDAGLQTVTFVRTGGVLAADNYTLTLRSANDGFINTGGGLLDGNGDGIAGDDYVMTFTVSPSAAVTVSISDVARGPGQAVDVPATGVGLPVMLSDGTGVTSVGLTLTYDPSLLNVTGVTLGAALPGDAILAADLSVAGVVTVTISSGTGFGSGALQLLTLTATVPEDAPYGAKQLLDLSAVSINNGAISVQADDAVHVVAYLGDTTGNASYTSEDAINISQVVAELDTGFQYYPLLDPLILGDITGNGSLSSLDGTRILQEIEGFDRLEIPPLPSLSQAIVFGGLDPTLSIPLDLAGYSGDLITVPVWVDTLPVGLDALQIEIGFDAEVLVVEAIRPGEVTETFEIFLANSSTEGLITVDTASGHLAVPLEDGGILVEIDFRIIADAVSGSTVIDIQGARLNDSHYTLIPEPVVGPDGTDGEVTVLAQPLDTDSDSAIEAPLTVATTTYSIAQPLVMPDAGFTAASINVSDDLPIRDASVELSTSLIGVSSAQVLPVSPTGKSTELSNTVDGRGDNFTATQLVEAGISSTDKGAASSTGLLPPEGDRVSLEKTRVQGILALEIYENKMRHTRTLGSWSIAVSRDSSLPGNERSVDWYSPSSQAVFRPESVTNSASIRSSAYLPLATDGLS</sequence>
<dbReference type="SUPFAM" id="SSF49299">
    <property type="entry name" value="PKD domain"/>
    <property type="match status" value="4"/>
</dbReference>
<dbReference type="Pfam" id="PF18911">
    <property type="entry name" value="PKD_4"/>
    <property type="match status" value="4"/>
</dbReference>
<organism evidence="2 3">
    <name type="scientific">Candidatus Litorirhabdus singularis</name>
    <dbReference type="NCBI Taxonomy" id="2518993"/>
    <lineage>
        <taxon>Bacteria</taxon>
        <taxon>Pseudomonadati</taxon>
        <taxon>Pseudomonadota</taxon>
        <taxon>Gammaproteobacteria</taxon>
        <taxon>Cellvibrionales</taxon>
        <taxon>Halieaceae</taxon>
        <taxon>Candidatus Litorirhabdus</taxon>
    </lineage>
</organism>
<comment type="caution">
    <text evidence="2">The sequence shown here is derived from an EMBL/GenBank/DDBJ whole genome shotgun (WGS) entry which is preliminary data.</text>
</comment>
<protein>
    <recommendedName>
        <fullName evidence="1">PKD domain-containing protein</fullName>
    </recommendedName>
</protein>
<dbReference type="Gene3D" id="2.60.40.680">
    <property type="match status" value="2"/>
</dbReference>
<feature type="non-terminal residue" evidence="2">
    <location>
        <position position="1"/>
    </location>
</feature>
<dbReference type="SUPFAM" id="SSF49384">
    <property type="entry name" value="Carbohydrate-binding domain"/>
    <property type="match status" value="2"/>
</dbReference>
<dbReference type="InterPro" id="IPR000601">
    <property type="entry name" value="PKD_dom"/>
</dbReference>
<dbReference type="RefSeq" id="WP_279246613.1">
    <property type="nucleotide sequence ID" value="NZ_SHNN01000003.1"/>
</dbReference>
<accession>A0ABT3TJW7</accession>
<gene>
    <name evidence="2" type="ORF">EYC98_17195</name>
</gene>
<evidence type="ECO:0000313" key="2">
    <source>
        <dbReference type="EMBL" id="MCX2982601.1"/>
    </source>
</evidence>
<dbReference type="InterPro" id="IPR035986">
    <property type="entry name" value="PKD_dom_sf"/>
</dbReference>
<evidence type="ECO:0000259" key="1">
    <source>
        <dbReference type="PROSITE" id="PS50093"/>
    </source>
</evidence>
<feature type="domain" description="PKD" evidence="1">
    <location>
        <begin position="396"/>
        <end position="448"/>
    </location>
</feature>
<keyword evidence="3" id="KW-1185">Reference proteome</keyword>
<evidence type="ECO:0000313" key="3">
    <source>
        <dbReference type="Proteomes" id="UP001143362"/>
    </source>
</evidence>
<dbReference type="CDD" id="cd08547">
    <property type="entry name" value="Type_II_cohesin"/>
    <property type="match status" value="1"/>
</dbReference>
<dbReference type="Gene3D" id="2.60.40.10">
    <property type="entry name" value="Immunoglobulins"/>
    <property type="match status" value="5"/>
</dbReference>
<dbReference type="Proteomes" id="UP001143362">
    <property type="component" value="Unassembled WGS sequence"/>
</dbReference>
<dbReference type="InterPro" id="IPR013783">
    <property type="entry name" value="Ig-like_fold"/>
</dbReference>
<reference evidence="2" key="1">
    <citation type="submission" date="2019-02" db="EMBL/GenBank/DDBJ databases">
        <authorList>
            <person name="Li S.-H."/>
        </authorList>
    </citation>
    <scope>NUCLEOTIDE SEQUENCE</scope>
    <source>
        <strain evidence="2">IMCC14734</strain>
    </source>
</reference>
<feature type="domain" description="PKD" evidence="1">
    <location>
        <begin position="579"/>
        <end position="631"/>
    </location>
</feature>
<dbReference type="InterPro" id="IPR008965">
    <property type="entry name" value="CBM2/CBM3_carb-bd_dom_sf"/>
</dbReference>
<dbReference type="PROSITE" id="PS50093">
    <property type="entry name" value="PKD"/>
    <property type="match status" value="4"/>
</dbReference>
<feature type="domain" description="PKD" evidence="1">
    <location>
        <begin position="1"/>
        <end position="50"/>
    </location>
</feature>
<name>A0ABT3TJW7_9GAMM</name>
<proteinExistence type="predicted"/>